<dbReference type="Proteomes" id="UP000297638">
    <property type="component" value="Unassembled WGS sequence"/>
</dbReference>
<evidence type="ECO:0000313" key="1">
    <source>
        <dbReference type="EMBL" id="TFH57277.1"/>
    </source>
</evidence>
<sequence>MAEKKFEIKRVERRIEICLDGALVAEYEAVEAELETARRAAIADRRLNSPVKGLEKRQAELYKAQEEHTLVLTVRGLPRAVWAKIKEDHPARDGYTLDESLGFNVDEVVNAAMLAEGSIVLAEQAAEPVEFTAEDWAAISPDLSDGQWQEIQTAVVSANGGRPKVPFSQSGYKLMQDSAESSK</sequence>
<gene>
    <name evidence="1" type="ORF">EXY26_09865</name>
</gene>
<reference evidence="1 2" key="1">
    <citation type="submission" date="2019-03" db="EMBL/GenBank/DDBJ databases">
        <title>Glutamicibacter sp. LJH19 genome.</title>
        <authorList>
            <person name="Sinai Borker S."/>
            <person name="Kumar R."/>
        </authorList>
    </citation>
    <scope>NUCLEOTIDE SEQUENCE [LARGE SCALE GENOMIC DNA]</scope>
    <source>
        <strain evidence="1 2">LJH19</strain>
    </source>
</reference>
<dbReference type="RefSeq" id="WP_134780214.1">
    <property type="nucleotide sequence ID" value="NZ_SPDS01000001.1"/>
</dbReference>
<comment type="caution">
    <text evidence="1">The sequence shown here is derived from an EMBL/GenBank/DDBJ whole genome shotgun (WGS) entry which is preliminary data.</text>
</comment>
<dbReference type="EMBL" id="SPDS01000001">
    <property type="protein sequence ID" value="TFH57277.1"/>
    <property type="molecule type" value="Genomic_DNA"/>
</dbReference>
<protein>
    <submittedName>
        <fullName evidence="1">Uncharacterized protein</fullName>
    </submittedName>
</protein>
<organism evidence="1 2">
    <name type="scientific">Glutamicibacter arilaitensis</name>
    <dbReference type="NCBI Taxonomy" id="256701"/>
    <lineage>
        <taxon>Bacteria</taxon>
        <taxon>Bacillati</taxon>
        <taxon>Actinomycetota</taxon>
        <taxon>Actinomycetes</taxon>
        <taxon>Micrococcales</taxon>
        <taxon>Micrococcaceae</taxon>
        <taxon>Glutamicibacter</taxon>
    </lineage>
</organism>
<name>A0A4Y8U172_9MICC</name>
<evidence type="ECO:0000313" key="2">
    <source>
        <dbReference type="Proteomes" id="UP000297638"/>
    </source>
</evidence>
<accession>A0A4Y8U172</accession>
<proteinExistence type="predicted"/>
<dbReference type="AlphaFoldDB" id="A0A4Y8U172"/>